<dbReference type="InterPro" id="IPR002139">
    <property type="entry name" value="Ribo/fructo_kinase"/>
</dbReference>
<dbReference type="STRING" id="1160895.CM19_03215"/>
<dbReference type="OrthoDB" id="26949at2157"/>
<dbReference type="Proteomes" id="UP000024332">
    <property type="component" value="Unassembled WGS sequence"/>
</dbReference>
<dbReference type="InterPro" id="IPR011611">
    <property type="entry name" value="PfkB_dom"/>
</dbReference>
<comment type="similarity">
    <text evidence="1">Belongs to the carbohydrate kinase PfkB family.</text>
</comment>
<evidence type="ECO:0000256" key="3">
    <source>
        <dbReference type="ARBA" id="ARBA00022777"/>
    </source>
</evidence>
<dbReference type="InterPro" id="IPR029056">
    <property type="entry name" value="Ribokinase-like"/>
</dbReference>
<protein>
    <submittedName>
        <fullName evidence="5">Sugar kinase</fullName>
    </submittedName>
</protein>
<dbReference type="GO" id="GO:0016301">
    <property type="term" value="F:kinase activity"/>
    <property type="evidence" value="ECO:0007669"/>
    <property type="project" value="UniProtKB-KW"/>
</dbReference>
<keyword evidence="2" id="KW-0808">Transferase</keyword>
<feature type="domain" description="Carbohydrate kinase PfkB" evidence="4">
    <location>
        <begin position="7"/>
        <end position="151"/>
    </location>
</feature>
<evidence type="ECO:0000259" key="4">
    <source>
        <dbReference type="Pfam" id="PF00294"/>
    </source>
</evidence>
<proteinExistence type="inferred from homology"/>
<evidence type="ECO:0000313" key="6">
    <source>
        <dbReference type="Proteomes" id="UP000024332"/>
    </source>
</evidence>
<dbReference type="PROSITE" id="PS00583">
    <property type="entry name" value="PFKB_KINASES_1"/>
    <property type="match status" value="1"/>
</dbReference>
<feature type="domain" description="Carbohydrate kinase PfkB" evidence="4">
    <location>
        <begin position="175"/>
        <end position="262"/>
    </location>
</feature>
<name>A0A031LSW6_9CREN</name>
<gene>
    <name evidence="5" type="ORF">CM19_03215</name>
</gene>
<dbReference type="PRINTS" id="PR00990">
    <property type="entry name" value="RIBOKINASE"/>
</dbReference>
<dbReference type="AlphaFoldDB" id="A0A031LSW6"/>
<dbReference type="EMBL" id="JFZT01000019">
    <property type="protein sequence ID" value="EZQ10855.1"/>
    <property type="molecule type" value="Genomic_DNA"/>
</dbReference>
<dbReference type="PANTHER" id="PTHR10584">
    <property type="entry name" value="SUGAR KINASE"/>
    <property type="match status" value="1"/>
</dbReference>
<dbReference type="RefSeq" id="WP_048098953.1">
    <property type="nucleotide sequence ID" value="NZ_JFZT01000019.1"/>
</dbReference>
<reference evidence="5 6" key="1">
    <citation type="submission" date="2014-03" db="EMBL/GenBank/DDBJ databases">
        <title>Draft genome sequence of the novel thermoacidophilic archaea Acidianus copahuensis ALE1 strain, isolated from Copahue volcanic area in Neuquen Argentina.</title>
        <authorList>
            <person name="Urbieta M.S."/>
            <person name="Rascovan N."/>
            <person name="Castro C."/>
            <person name="Revale S."/>
            <person name="Giaveno M.A."/>
            <person name="Vazquez M.P."/>
            <person name="Donati E.R."/>
        </authorList>
    </citation>
    <scope>NUCLEOTIDE SEQUENCE [LARGE SCALE GENOMIC DNA]</scope>
    <source>
        <strain evidence="5 6">ALE1</strain>
    </source>
</reference>
<keyword evidence="3 5" id="KW-0418">Kinase</keyword>
<evidence type="ECO:0000256" key="2">
    <source>
        <dbReference type="ARBA" id="ARBA00022679"/>
    </source>
</evidence>
<evidence type="ECO:0000256" key="1">
    <source>
        <dbReference type="ARBA" id="ARBA00010688"/>
    </source>
</evidence>
<dbReference type="InterPro" id="IPR002173">
    <property type="entry name" value="Carboh/pur_kinase_PfkB_CS"/>
</dbReference>
<sequence length="283" mass="30752">MKPVHLAVGKFNIDIITKLNQIPSPDERSFTDILEILPGGSATNYSVAVNRLGHSSKLYAKTGKSSILNSLMVPLAEEGVGLEFVEHLDVKPSSAIIFLRDDGSISIVRKTTSSLLPSSGDVMRFSGMFDIIHFASIPPESIPKEIRTKLITYDPGAYASSYDGRRVDILFVNEKEHELLKSRVNADMVVVKRGSRGAYVYGSEECVAPALKIQAIDTTGAGDVFDAAFNVFMLEGEGIEDVLKYAIVASGLKVTRIGGISSPSLVEVMQRLKSEKLEVKCRA</sequence>
<accession>A0A031LSW6</accession>
<dbReference type="SUPFAM" id="SSF53613">
    <property type="entry name" value="Ribokinase-like"/>
    <property type="match status" value="1"/>
</dbReference>
<keyword evidence="6" id="KW-1185">Reference proteome</keyword>
<organism evidence="5 6">
    <name type="scientific">Candidatus Acidianus copahuensis</name>
    <dbReference type="NCBI Taxonomy" id="1160895"/>
    <lineage>
        <taxon>Archaea</taxon>
        <taxon>Thermoproteota</taxon>
        <taxon>Thermoprotei</taxon>
        <taxon>Sulfolobales</taxon>
        <taxon>Sulfolobaceae</taxon>
        <taxon>Acidianus</taxon>
    </lineage>
</organism>
<dbReference type="Pfam" id="PF00294">
    <property type="entry name" value="PfkB"/>
    <property type="match status" value="2"/>
</dbReference>
<evidence type="ECO:0000313" key="5">
    <source>
        <dbReference type="EMBL" id="EZQ10855.1"/>
    </source>
</evidence>
<dbReference type="GO" id="GO:0006796">
    <property type="term" value="P:phosphate-containing compound metabolic process"/>
    <property type="evidence" value="ECO:0007669"/>
    <property type="project" value="UniProtKB-ARBA"/>
</dbReference>
<comment type="caution">
    <text evidence="5">The sequence shown here is derived from an EMBL/GenBank/DDBJ whole genome shotgun (WGS) entry which is preliminary data.</text>
</comment>
<dbReference type="PANTHER" id="PTHR10584:SF166">
    <property type="entry name" value="RIBOKINASE"/>
    <property type="match status" value="1"/>
</dbReference>
<dbReference type="Gene3D" id="3.40.1190.20">
    <property type="match status" value="1"/>
</dbReference>